<accession>A0A330MCA0</accession>
<dbReference type="KEGG" id="sbk:SHEWBE_3494"/>
<sequence>MVIPFIYFLLSAINQRTLTQTQNNYKQNDNIWAGYYSLSAEYTKSTTVVPT</sequence>
<name>A0A330MCA0_9GAMM</name>
<protein>
    <submittedName>
        <fullName evidence="1">Uncharacterized protein</fullName>
    </submittedName>
</protein>
<gene>
    <name evidence="1" type="ORF">SHEWBE_3494</name>
</gene>
<dbReference type="Proteomes" id="UP000250123">
    <property type="component" value="Chromosome SHEWBE"/>
</dbReference>
<dbReference type="AlphaFoldDB" id="A0A330MCA0"/>
<evidence type="ECO:0000313" key="2">
    <source>
        <dbReference type="Proteomes" id="UP000250123"/>
    </source>
</evidence>
<organism evidence="1 2">
    <name type="scientific">Shewanella benthica</name>
    <dbReference type="NCBI Taxonomy" id="43661"/>
    <lineage>
        <taxon>Bacteria</taxon>
        <taxon>Pseudomonadati</taxon>
        <taxon>Pseudomonadota</taxon>
        <taxon>Gammaproteobacteria</taxon>
        <taxon>Alteromonadales</taxon>
        <taxon>Shewanellaceae</taxon>
        <taxon>Shewanella</taxon>
    </lineage>
</organism>
<reference evidence="2" key="1">
    <citation type="submission" date="2018-06" db="EMBL/GenBank/DDBJ databases">
        <authorList>
            <person name="Cea G.-C."/>
            <person name="William W."/>
        </authorList>
    </citation>
    <scope>NUCLEOTIDE SEQUENCE [LARGE SCALE GENOMIC DNA]</scope>
    <source>
        <strain evidence="2">DB21MT-2</strain>
    </source>
</reference>
<evidence type="ECO:0000313" key="1">
    <source>
        <dbReference type="EMBL" id="SQH77457.1"/>
    </source>
</evidence>
<dbReference type="EMBL" id="LS483452">
    <property type="protein sequence ID" value="SQH77457.1"/>
    <property type="molecule type" value="Genomic_DNA"/>
</dbReference>
<proteinExistence type="predicted"/>